<evidence type="ECO:0000256" key="2">
    <source>
        <dbReference type="ARBA" id="ARBA00023239"/>
    </source>
</evidence>
<dbReference type="AlphaFoldDB" id="A0AAN6WSV6"/>
<accession>A0AAN6WSV6</accession>
<evidence type="ECO:0000313" key="5">
    <source>
        <dbReference type="Proteomes" id="UP001302126"/>
    </source>
</evidence>
<dbReference type="EMBL" id="MU864415">
    <property type="protein sequence ID" value="KAK4186785.1"/>
    <property type="molecule type" value="Genomic_DNA"/>
</dbReference>
<dbReference type="InterPro" id="IPR017939">
    <property type="entry name" value="G-Glutamylcylcotransferase"/>
</dbReference>
<dbReference type="EC" id="4.3.2.9" evidence="1"/>
<dbReference type="CDD" id="cd06661">
    <property type="entry name" value="GGCT_like"/>
    <property type="match status" value="1"/>
</dbReference>
<organism evidence="4 5">
    <name type="scientific">Podospora australis</name>
    <dbReference type="NCBI Taxonomy" id="1536484"/>
    <lineage>
        <taxon>Eukaryota</taxon>
        <taxon>Fungi</taxon>
        <taxon>Dikarya</taxon>
        <taxon>Ascomycota</taxon>
        <taxon>Pezizomycotina</taxon>
        <taxon>Sordariomycetes</taxon>
        <taxon>Sordariomycetidae</taxon>
        <taxon>Sordariales</taxon>
        <taxon>Podosporaceae</taxon>
        <taxon>Podospora</taxon>
    </lineage>
</organism>
<dbReference type="GO" id="GO:0003839">
    <property type="term" value="F:gamma-glutamylcyclotransferase activity"/>
    <property type="evidence" value="ECO:0007669"/>
    <property type="project" value="UniProtKB-EC"/>
</dbReference>
<dbReference type="PANTHER" id="PTHR12935">
    <property type="entry name" value="GAMMA-GLUTAMYLCYCLOTRANSFERASE"/>
    <property type="match status" value="1"/>
</dbReference>
<name>A0AAN6WSV6_9PEZI</name>
<keyword evidence="2" id="KW-0456">Lyase</keyword>
<gene>
    <name evidence="4" type="ORF">QBC35DRAFT_452917</name>
</gene>
<proteinExistence type="predicted"/>
<feature type="domain" description="Gamma-glutamylcyclotransferase AIG2-like" evidence="3">
    <location>
        <begin position="7"/>
        <end position="102"/>
    </location>
</feature>
<dbReference type="InterPro" id="IPR036568">
    <property type="entry name" value="GGCT-like_sf"/>
</dbReference>
<protein>
    <recommendedName>
        <fullName evidence="1">gamma-glutamylcyclotransferase</fullName>
        <ecNumber evidence="1">4.3.2.9</ecNumber>
    </recommendedName>
</protein>
<dbReference type="Gene3D" id="3.10.490.10">
    <property type="entry name" value="Gamma-glutamyl cyclotransferase-like"/>
    <property type="match status" value="1"/>
</dbReference>
<sequence>MARRCPESIFMGKATLHGFRWQINERGVANIVSSPANIVEGLVYRVNPQDERALDRSEGVAQGFYQQHTLPVTFKYHELSANVSPLSAPETQLQVLVYVSEHYTRDGQIREEYIGRMEKVMVDALALGLSQAFLQNVIAPKLNVHSAEKSAADLNAASPNDTVDFSALRDGNRLIQIVSGMRFPE</sequence>
<dbReference type="Proteomes" id="UP001302126">
    <property type="component" value="Unassembled WGS sequence"/>
</dbReference>
<reference evidence="4" key="1">
    <citation type="journal article" date="2023" name="Mol. Phylogenet. Evol.">
        <title>Genome-scale phylogeny and comparative genomics of the fungal order Sordariales.</title>
        <authorList>
            <person name="Hensen N."/>
            <person name="Bonometti L."/>
            <person name="Westerberg I."/>
            <person name="Brannstrom I.O."/>
            <person name="Guillou S."/>
            <person name="Cros-Aarteil S."/>
            <person name="Calhoun S."/>
            <person name="Haridas S."/>
            <person name="Kuo A."/>
            <person name="Mondo S."/>
            <person name="Pangilinan J."/>
            <person name="Riley R."/>
            <person name="LaButti K."/>
            <person name="Andreopoulos B."/>
            <person name="Lipzen A."/>
            <person name="Chen C."/>
            <person name="Yan M."/>
            <person name="Daum C."/>
            <person name="Ng V."/>
            <person name="Clum A."/>
            <person name="Steindorff A."/>
            <person name="Ohm R.A."/>
            <person name="Martin F."/>
            <person name="Silar P."/>
            <person name="Natvig D.O."/>
            <person name="Lalanne C."/>
            <person name="Gautier V."/>
            <person name="Ament-Velasquez S.L."/>
            <person name="Kruys A."/>
            <person name="Hutchinson M.I."/>
            <person name="Powell A.J."/>
            <person name="Barry K."/>
            <person name="Miller A.N."/>
            <person name="Grigoriev I.V."/>
            <person name="Debuchy R."/>
            <person name="Gladieux P."/>
            <person name="Hiltunen Thoren M."/>
            <person name="Johannesson H."/>
        </authorList>
    </citation>
    <scope>NUCLEOTIDE SEQUENCE</scope>
    <source>
        <strain evidence="4">PSN309</strain>
    </source>
</reference>
<evidence type="ECO:0000313" key="4">
    <source>
        <dbReference type="EMBL" id="KAK4186785.1"/>
    </source>
</evidence>
<keyword evidence="5" id="KW-1185">Reference proteome</keyword>
<reference evidence="4" key="2">
    <citation type="submission" date="2023-05" db="EMBL/GenBank/DDBJ databases">
        <authorList>
            <consortium name="Lawrence Berkeley National Laboratory"/>
            <person name="Steindorff A."/>
            <person name="Hensen N."/>
            <person name="Bonometti L."/>
            <person name="Westerberg I."/>
            <person name="Brannstrom I.O."/>
            <person name="Guillou S."/>
            <person name="Cros-Aarteil S."/>
            <person name="Calhoun S."/>
            <person name="Haridas S."/>
            <person name="Kuo A."/>
            <person name="Mondo S."/>
            <person name="Pangilinan J."/>
            <person name="Riley R."/>
            <person name="Labutti K."/>
            <person name="Andreopoulos B."/>
            <person name="Lipzen A."/>
            <person name="Chen C."/>
            <person name="Yanf M."/>
            <person name="Daum C."/>
            <person name="Ng V."/>
            <person name="Clum A."/>
            <person name="Ohm R."/>
            <person name="Martin F."/>
            <person name="Silar P."/>
            <person name="Natvig D."/>
            <person name="Lalanne C."/>
            <person name="Gautier V."/>
            <person name="Ament-Velasquez S.L."/>
            <person name="Kruys A."/>
            <person name="Hutchinson M.I."/>
            <person name="Powell A.J."/>
            <person name="Barry K."/>
            <person name="Miller A.N."/>
            <person name="Grigoriev I.V."/>
            <person name="Debuchy R."/>
            <person name="Gladieux P."/>
            <person name="Thoren M.H."/>
            <person name="Johannesson H."/>
        </authorList>
    </citation>
    <scope>NUCLEOTIDE SEQUENCE</scope>
    <source>
        <strain evidence="4">PSN309</strain>
    </source>
</reference>
<dbReference type="SUPFAM" id="SSF110857">
    <property type="entry name" value="Gamma-glutamyl cyclotransferase-like"/>
    <property type="match status" value="1"/>
</dbReference>
<dbReference type="Pfam" id="PF06094">
    <property type="entry name" value="GGACT"/>
    <property type="match status" value="1"/>
</dbReference>
<comment type="caution">
    <text evidence="4">The sequence shown here is derived from an EMBL/GenBank/DDBJ whole genome shotgun (WGS) entry which is preliminary data.</text>
</comment>
<dbReference type="InterPro" id="IPR009288">
    <property type="entry name" value="AIG2-like_dom"/>
</dbReference>
<evidence type="ECO:0000259" key="3">
    <source>
        <dbReference type="Pfam" id="PF06094"/>
    </source>
</evidence>
<evidence type="ECO:0000256" key="1">
    <source>
        <dbReference type="ARBA" id="ARBA00012346"/>
    </source>
</evidence>
<dbReference type="InterPro" id="IPR013024">
    <property type="entry name" value="GGCT-like"/>
</dbReference>
<dbReference type="PANTHER" id="PTHR12935:SF0">
    <property type="entry name" value="GAMMA-GLUTAMYLCYCLOTRANSFERASE"/>
    <property type="match status" value="1"/>
</dbReference>